<reference evidence="1 2" key="1">
    <citation type="submission" date="2021-06" db="EMBL/GenBank/DDBJ databases">
        <authorList>
            <person name="Lee D.H."/>
        </authorList>
    </citation>
    <scope>NUCLEOTIDE SEQUENCE [LARGE SCALE GENOMIC DNA]</scope>
    <source>
        <strain evidence="1 2">MMS21-HV4-11</strain>
    </source>
</reference>
<sequence length="278" mass="31161">MRFIYVDEAGTSDLEPISLVAGIIVEADTQLAIVENLVKEVVGAVPAIFRRDFIFHALDVWHDGKYRSDWSLADRMHIMTSMMGIPRKLGLPIAVGMQRRDSPAPSESLPTQLTKSQWDHLMCFGYCLCKADANIRDHGGPTEIGTVVAEDLPSGILKQLLKKAPTMWRESFVHKPGHLRPRLLDKQQGYMTQRGEMRVTRIRDIVHFVEKGDDAILQVADAVAFGLRRYFSGQSAGQEFIEAILGFAPPLADWDGPSNYACWSHGDNAPRYSAWPRI</sequence>
<gene>
    <name evidence="1" type="ORF">KQ910_20265</name>
</gene>
<name>A0ABS6IP73_9HYPH</name>
<organism evidence="1 2">
    <name type="scientific">Reyranella humidisoli</name>
    <dbReference type="NCBI Taxonomy" id="2849149"/>
    <lineage>
        <taxon>Bacteria</taxon>
        <taxon>Pseudomonadati</taxon>
        <taxon>Pseudomonadota</taxon>
        <taxon>Alphaproteobacteria</taxon>
        <taxon>Hyphomicrobiales</taxon>
        <taxon>Reyranellaceae</taxon>
        <taxon>Reyranella</taxon>
    </lineage>
</organism>
<dbReference type="Proteomes" id="UP000727907">
    <property type="component" value="Unassembled WGS sequence"/>
</dbReference>
<evidence type="ECO:0000313" key="1">
    <source>
        <dbReference type="EMBL" id="MBU8876118.1"/>
    </source>
</evidence>
<dbReference type="InterPro" id="IPR024524">
    <property type="entry name" value="DUF3800"/>
</dbReference>
<dbReference type="RefSeq" id="WP_216964651.1">
    <property type="nucleotide sequence ID" value="NZ_JAHOPB010000002.1"/>
</dbReference>
<evidence type="ECO:0000313" key="2">
    <source>
        <dbReference type="Proteomes" id="UP000727907"/>
    </source>
</evidence>
<dbReference type="Pfam" id="PF12686">
    <property type="entry name" value="DUF3800"/>
    <property type="match status" value="1"/>
</dbReference>
<dbReference type="EMBL" id="JAHOPB010000002">
    <property type="protein sequence ID" value="MBU8876118.1"/>
    <property type="molecule type" value="Genomic_DNA"/>
</dbReference>
<accession>A0ABS6IP73</accession>
<proteinExistence type="predicted"/>
<keyword evidence="2" id="KW-1185">Reference proteome</keyword>
<protein>
    <submittedName>
        <fullName evidence="1">DUF3800 domain-containing protein</fullName>
    </submittedName>
</protein>
<comment type="caution">
    <text evidence="1">The sequence shown here is derived from an EMBL/GenBank/DDBJ whole genome shotgun (WGS) entry which is preliminary data.</text>
</comment>